<evidence type="ECO:0000256" key="1">
    <source>
        <dbReference type="SAM" id="Phobius"/>
    </source>
</evidence>
<organism evidence="2 3">
    <name type="scientific">Candidatus Acutalibacter pullistercoris</name>
    <dbReference type="NCBI Taxonomy" id="2838418"/>
    <lineage>
        <taxon>Bacteria</taxon>
        <taxon>Bacillati</taxon>
        <taxon>Bacillota</taxon>
        <taxon>Clostridia</taxon>
        <taxon>Eubacteriales</taxon>
        <taxon>Acutalibacteraceae</taxon>
        <taxon>Acutalibacter</taxon>
    </lineage>
</organism>
<dbReference type="Pfam" id="PF10066">
    <property type="entry name" value="DUF2304"/>
    <property type="match status" value="1"/>
</dbReference>
<keyword evidence="1" id="KW-0812">Transmembrane</keyword>
<keyword evidence="1" id="KW-0472">Membrane</keyword>
<gene>
    <name evidence="2" type="ORF">H9838_06645</name>
</gene>
<comment type="caution">
    <text evidence="2">The sequence shown here is derived from an EMBL/GenBank/DDBJ whole genome shotgun (WGS) entry which is preliminary data.</text>
</comment>
<protein>
    <submittedName>
        <fullName evidence="2">DUF2304 domain-containing protein</fullName>
    </submittedName>
</protein>
<feature type="transmembrane region" description="Helical" evidence="1">
    <location>
        <begin position="70"/>
        <end position="90"/>
    </location>
</feature>
<reference evidence="2" key="1">
    <citation type="journal article" date="2021" name="PeerJ">
        <title>Extensive microbial diversity within the chicken gut microbiome revealed by metagenomics and culture.</title>
        <authorList>
            <person name="Gilroy R."/>
            <person name="Ravi A."/>
            <person name="Getino M."/>
            <person name="Pursley I."/>
            <person name="Horton D.L."/>
            <person name="Alikhan N.F."/>
            <person name="Baker D."/>
            <person name="Gharbi K."/>
            <person name="Hall N."/>
            <person name="Watson M."/>
            <person name="Adriaenssens E.M."/>
            <person name="Foster-Nyarko E."/>
            <person name="Jarju S."/>
            <person name="Secka A."/>
            <person name="Antonio M."/>
            <person name="Oren A."/>
            <person name="Chaudhuri R.R."/>
            <person name="La Ragione R."/>
            <person name="Hildebrand F."/>
            <person name="Pallen M.J."/>
        </authorList>
    </citation>
    <scope>NUCLEOTIDE SEQUENCE</scope>
    <source>
        <strain evidence="2">1282</strain>
    </source>
</reference>
<evidence type="ECO:0000313" key="2">
    <source>
        <dbReference type="EMBL" id="HIY26836.1"/>
    </source>
</evidence>
<sequence length="125" mass="13900">MLSTMLRVELVVLAVLALAVVIYAVNRRALQLKYSLLWMVIALALVVTACFPGTVVALTAWAGIETPSNLIFLLAIVGLLGLCFSLSIIVSRQEAKLKRIIQLLSLDQREWKGRDKLHDPEKEED</sequence>
<dbReference type="EMBL" id="DXDU01000107">
    <property type="protein sequence ID" value="HIY26836.1"/>
    <property type="molecule type" value="Genomic_DNA"/>
</dbReference>
<dbReference type="InterPro" id="IPR019277">
    <property type="entry name" value="DUF2304"/>
</dbReference>
<evidence type="ECO:0000313" key="3">
    <source>
        <dbReference type="Proteomes" id="UP000823915"/>
    </source>
</evidence>
<feature type="transmembrane region" description="Helical" evidence="1">
    <location>
        <begin position="6"/>
        <end position="25"/>
    </location>
</feature>
<reference evidence="2" key="2">
    <citation type="submission" date="2021-04" db="EMBL/GenBank/DDBJ databases">
        <authorList>
            <person name="Gilroy R."/>
        </authorList>
    </citation>
    <scope>NUCLEOTIDE SEQUENCE</scope>
    <source>
        <strain evidence="2">1282</strain>
    </source>
</reference>
<proteinExistence type="predicted"/>
<feature type="transmembrane region" description="Helical" evidence="1">
    <location>
        <begin position="37"/>
        <end position="64"/>
    </location>
</feature>
<keyword evidence="1" id="KW-1133">Transmembrane helix</keyword>
<dbReference type="Proteomes" id="UP000823915">
    <property type="component" value="Unassembled WGS sequence"/>
</dbReference>
<accession>A0A9D1YD91</accession>
<name>A0A9D1YD91_9FIRM</name>
<dbReference type="AlphaFoldDB" id="A0A9D1YD91"/>